<keyword evidence="5 7" id="KW-1133">Transmembrane helix</keyword>
<feature type="transmembrane region" description="Helical" evidence="7">
    <location>
        <begin position="114"/>
        <end position="133"/>
    </location>
</feature>
<name>A0A8J6HZ46_9FIRM</name>
<proteinExistence type="inferred from homology"/>
<evidence type="ECO:0000256" key="1">
    <source>
        <dbReference type="ARBA" id="ARBA00004651"/>
    </source>
</evidence>
<keyword evidence="3" id="KW-1003">Cell membrane</keyword>
<keyword evidence="10" id="KW-1185">Reference proteome</keyword>
<dbReference type="EMBL" id="JAAKDE010000004">
    <property type="protein sequence ID" value="MBA2132491.1"/>
    <property type="molecule type" value="Genomic_DNA"/>
</dbReference>
<comment type="caution">
    <text evidence="9">The sequence shown here is derived from an EMBL/GenBank/DDBJ whole genome shotgun (WGS) entry which is preliminary data.</text>
</comment>
<dbReference type="InterPro" id="IPR035906">
    <property type="entry name" value="MetI-like_sf"/>
</dbReference>
<dbReference type="GO" id="GO:0055085">
    <property type="term" value="P:transmembrane transport"/>
    <property type="evidence" value="ECO:0007669"/>
    <property type="project" value="InterPro"/>
</dbReference>
<dbReference type="AlphaFoldDB" id="A0A8J6HZ46"/>
<sequence>MARVKFRKASFGERFFRVTNYVVLLIFAVAVILPFWYITVISLNEGIDFARGGVYLWPRAFTWDNYRAVFSELSILRYFRNSILRLGILTPLHLLVTTMAGWVISRRNLPGRKFFVSMFVVAMFVNAGLIPFYLTLVELKLINRFAVYVLPWLFSCFELMVYLVAVRAIPESLIETAYLDGANDFLIYFKIVVPLTAATIATLGLFNAVWAWGDWFTGTFYIRSHEKWTIATYLQMVLQRGASHSVRSAAEAMLAADRTTRITFNEASLRAATLLVTILPITVIYPFLQKYFIHGVMVGSLKE</sequence>
<feature type="transmembrane region" description="Helical" evidence="7">
    <location>
        <begin position="83"/>
        <end position="102"/>
    </location>
</feature>
<dbReference type="InterPro" id="IPR000515">
    <property type="entry name" value="MetI-like"/>
</dbReference>
<keyword evidence="4 7" id="KW-0812">Transmembrane</keyword>
<feature type="transmembrane region" description="Helical" evidence="7">
    <location>
        <begin position="21"/>
        <end position="39"/>
    </location>
</feature>
<evidence type="ECO:0000256" key="6">
    <source>
        <dbReference type="ARBA" id="ARBA00023136"/>
    </source>
</evidence>
<organism evidence="9 10">
    <name type="scientific">Capillibacterium thermochitinicola</name>
    <dbReference type="NCBI Taxonomy" id="2699427"/>
    <lineage>
        <taxon>Bacteria</taxon>
        <taxon>Bacillati</taxon>
        <taxon>Bacillota</taxon>
        <taxon>Capillibacterium</taxon>
    </lineage>
</organism>
<evidence type="ECO:0000256" key="4">
    <source>
        <dbReference type="ARBA" id="ARBA00022692"/>
    </source>
</evidence>
<gene>
    <name evidence="9" type="ORF">G5B42_02885</name>
</gene>
<dbReference type="RefSeq" id="WP_181338935.1">
    <property type="nucleotide sequence ID" value="NZ_JAAKDE010000004.1"/>
</dbReference>
<evidence type="ECO:0000256" key="5">
    <source>
        <dbReference type="ARBA" id="ARBA00022989"/>
    </source>
</evidence>
<comment type="similarity">
    <text evidence="7">Belongs to the binding-protein-dependent transport system permease family.</text>
</comment>
<feature type="domain" description="ABC transmembrane type-1" evidence="8">
    <location>
        <begin position="79"/>
        <end position="285"/>
    </location>
</feature>
<dbReference type="Proteomes" id="UP000657177">
    <property type="component" value="Unassembled WGS sequence"/>
</dbReference>
<evidence type="ECO:0000256" key="7">
    <source>
        <dbReference type="RuleBase" id="RU363032"/>
    </source>
</evidence>
<dbReference type="PANTHER" id="PTHR43744:SF9">
    <property type="entry name" value="POLYGALACTURONAN_RHAMNOGALACTURONAN TRANSPORT SYSTEM PERMEASE PROTEIN YTCP"/>
    <property type="match status" value="1"/>
</dbReference>
<comment type="subcellular location">
    <subcellularLocation>
        <location evidence="1 7">Cell membrane</location>
        <topology evidence="1 7">Multi-pass membrane protein</topology>
    </subcellularLocation>
</comment>
<evidence type="ECO:0000256" key="2">
    <source>
        <dbReference type="ARBA" id="ARBA00022448"/>
    </source>
</evidence>
<feature type="transmembrane region" description="Helical" evidence="7">
    <location>
        <begin position="187"/>
        <end position="212"/>
    </location>
</feature>
<dbReference type="CDD" id="cd06261">
    <property type="entry name" value="TM_PBP2"/>
    <property type="match status" value="1"/>
</dbReference>
<accession>A0A8J6HZ46</accession>
<dbReference type="PANTHER" id="PTHR43744">
    <property type="entry name" value="ABC TRANSPORTER PERMEASE PROTEIN MG189-RELATED-RELATED"/>
    <property type="match status" value="1"/>
</dbReference>
<evidence type="ECO:0000259" key="8">
    <source>
        <dbReference type="PROSITE" id="PS50928"/>
    </source>
</evidence>
<reference evidence="9" key="1">
    <citation type="submission" date="2020-06" db="EMBL/GenBank/DDBJ databases">
        <title>Novel chitinolytic bacterium.</title>
        <authorList>
            <person name="Ungkulpasvich U."/>
            <person name="Kosugi A."/>
            <person name="Uke A."/>
        </authorList>
    </citation>
    <scope>NUCLEOTIDE SEQUENCE</scope>
    <source>
        <strain evidence="9">UUS1-1</strain>
    </source>
</reference>
<feature type="transmembrane region" description="Helical" evidence="7">
    <location>
        <begin position="267"/>
        <end position="288"/>
    </location>
</feature>
<dbReference type="Pfam" id="PF00528">
    <property type="entry name" value="BPD_transp_1"/>
    <property type="match status" value="1"/>
</dbReference>
<evidence type="ECO:0000313" key="9">
    <source>
        <dbReference type="EMBL" id="MBA2132491.1"/>
    </source>
</evidence>
<evidence type="ECO:0000256" key="3">
    <source>
        <dbReference type="ARBA" id="ARBA00022475"/>
    </source>
</evidence>
<protein>
    <submittedName>
        <fullName evidence="9">Carbohydrate ABC transporter permease</fullName>
    </submittedName>
</protein>
<dbReference type="PROSITE" id="PS50928">
    <property type="entry name" value="ABC_TM1"/>
    <property type="match status" value="1"/>
</dbReference>
<dbReference type="GO" id="GO:0005886">
    <property type="term" value="C:plasma membrane"/>
    <property type="evidence" value="ECO:0007669"/>
    <property type="project" value="UniProtKB-SubCell"/>
</dbReference>
<dbReference type="SUPFAM" id="SSF161098">
    <property type="entry name" value="MetI-like"/>
    <property type="match status" value="1"/>
</dbReference>
<dbReference type="Gene3D" id="1.10.3720.10">
    <property type="entry name" value="MetI-like"/>
    <property type="match status" value="1"/>
</dbReference>
<feature type="transmembrane region" description="Helical" evidence="7">
    <location>
        <begin position="145"/>
        <end position="166"/>
    </location>
</feature>
<evidence type="ECO:0000313" key="10">
    <source>
        <dbReference type="Proteomes" id="UP000657177"/>
    </source>
</evidence>
<keyword evidence="2 7" id="KW-0813">Transport</keyword>
<keyword evidence="6 7" id="KW-0472">Membrane</keyword>